<dbReference type="GO" id="GO:0004175">
    <property type="term" value="F:endopeptidase activity"/>
    <property type="evidence" value="ECO:0007669"/>
    <property type="project" value="TreeGrafter"/>
</dbReference>
<dbReference type="GO" id="GO:0016485">
    <property type="term" value="P:protein processing"/>
    <property type="evidence" value="ECO:0007669"/>
    <property type="project" value="TreeGrafter"/>
</dbReference>
<dbReference type="AlphaFoldDB" id="A0A809S493"/>
<evidence type="ECO:0000313" key="1">
    <source>
        <dbReference type="EMBL" id="BBO20481.1"/>
    </source>
</evidence>
<dbReference type="PANTHER" id="PTHR30302">
    <property type="entry name" value="HYDROGENASE 1 MATURATION PROTEASE"/>
    <property type="match status" value="1"/>
</dbReference>
<proteinExistence type="predicted"/>
<dbReference type="Gene3D" id="3.40.50.1450">
    <property type="entry name" value="HybD-like"/>
    <property type="match status" value="1"/>
</dbReference>
<protein>
    <submittedName>
        <fullName evidence="1">Ni/Fe hydrogenase</fullName>
    </submittedName>
</protein>
<dbReference type="Proteomes" id="UP000662914">
    <property type="component" value="Chromosome"/>
</dbReference>
<dbReference type="GO" id="GO:0008047">
    <property type="term" value="F:enzyme activator activity"/>
    <property type="evidence" value="ECO:0007669"/>
    <property type="project" value="InterPro"/>
</dbReference>
<reference evidence="1" key="1">
    <citation type="journal article" name="DNA Res.">
        <title>The physiological potential of anammox bacteria as revealed by their core genome structure.</title>
        <authorList>
            <person name="Okubo T."/>
            <person name="Toyoda A."/>
            <person name="Fukuhara K."/>
            <person name="Uchiyama I."/>
            <person name="Harigaya Y."/>
            <person name="Kuroiwa M."/>
            <person name="Suzuki T."/>
            <person name="Murakami Y."/>
            <person name="Suwa Y."/>
            <person name="Takami H."/>
        </authorList>
    </citation>
    <scope>NUCLEOTIDE SEQUENCE</scope>
    <source>
        <strain evidence="1">317325-3</strain>
    </source>
</reference>
<dbReference type="InterPro" id="IPR000671">
    <property type="entry name" value="Peptidase_A31"/>
</dbReference>
<sequence length="157" mass="17220">MADSVLVFGWGNPSRGDDALGPALIERIAAELPEHAEWDELTLLTDFQLQPEHALDLEGQDRVLFVDASVSCVSPYAFDRLRPLPGFSYTTHAMQPEALLAVFRQVSGSEPPPAWLLTVRGESFELGEPLSAAAARHLEAATVFVTSLLSGEWQRFD</sequence>
<name>A0A809S493_9PROT</name>
<dbReference type="SUPFAM" id="SSF53163">
    <property type="entry name" value="HybD-like"/>
    <property type="match status" value="1"/>
</dbReference>
<evidence type="ECO:0000313" key="2">
    <source>
        <dbReference type="Proteomes" id="UP000662914"/>
    </source>
</evidence>
<dbReference type="KEGG" id="ddz:DSYM_11800"/>
<dbReference type="InterPro" id="IPR023430">
    <property type="entry name" value="Pept_HybD-like_dom_sf"/>
</dbReference>
<dbReference type="CDD" id="cd06066">
    <property type="entry name" value="H2MP_NAD-link-bidir"/>
    <property type="match status" value="1"/>
</dbReference>
<gene>
    <name evidence="1" type="ORF">DSYM_11800</name>
</gene>
<organism evidence="1 2">
    <name type="scientific">Candidatus Desulfobacillus denitrificans</name>
    <dbReference type="NCBI Taxonomy" id="2608985"/>
    <lineage>
        <taxon>Bacteria</taxon>
        <taxon>Pseudomonadati</taxon>
        <taxon>Pseudomonadota</taxon>
        <taxon>Betaproteobacteria</taxon>
        <taxon>Candidatus Desulfobacillus</taxon>
    </lineage>
</organism>
<dbReference type="PANTHER" id="PTHR30302:SF5">
    <property type="entry name" value="SLR1876 PROTEIN"/>
    <property type="match status" value="1"/>
</dbReference>
<dbReference type="EMBL" id="AP021857">
    <property type="protein sequence ID" value="BBO20481.1"/>
    <property type="molecule type" value="Genomic_DNA"/>
</dbReference>
<accession>A0A809S493</accession>
<dbReference type="NCBIfam" id="TIGR00072">
    <property type="entry name" value="hydrog_prot"/>
    <property type="match status" value="1"/>
</dbReference>